<feature type="compositionally biased region" description="Basic residues" evidence="1">
    <location>
        <begin position="534"/>
        <end position="546"/>
    </location>
</feature>
<accession>A0A267DX22</accession>
<dbReference type="STRING" id="282301.A0A267DX22"/>
<feature type="domain" description="B30.2/SPRY" evidence="2">
    <location>
        <begin position="51"/>
        <end position="256"/>
    </location>
</feature>
<name>A0A267DX22_9PLAT</name>
<dbReference type="Pfam" id="PF00622">
    <property type="entry name" value="SPRY"/>
    <property type="match status" value="2"/>
</dbReference>
<dbReference type="InterPro" id="IPR001870">
    <property type="entry name" value="B30.2/SPRY"/>
</dbReference>
<dbReference type="AlphaFoldDB" id="A0A267DX22"/>
<feature type="compositionally biased region" description="Polar residues" evidence="1">
    <location>
        <begin position="32"/>
        <end position="48"/>
    </location>
</feature>
<feature type="domain" description="B30.2/SPRY" evidence="2">
    <location>
        <begin position="266"/>
        <end position="462"/>
    </location>
</feature>
<keyword evidence="4" id="KW-1185">Reference proteome</keyword>
<reference evidence="3 4" key="1">
    <citation type="submission" date="2017-06" db="EMBL/GenBank/DDBJ databases">
        <title>A platform for efficient transgenesis in Macrostomum lignano, a flatworm model organism for stem cell research.</title>
        <authorList>
            <person name="Berezikov E."/>
        </authorList>
    </citation>
    <scope>NUCLEOTIDE SEQUENCE [LARGE SCALE GENOMIC DNA]</scope>
    <source>
        <strain evidence="3">DV1</strain>
        <tissue evidence="3">Whole organism</tissue>
    </source>
</reference>
<dbReference type="InterPro" id="IPR003877">
    <property type="entry name" value="SPRY_dom"/>
</dbReference>
<sequence length="763" mass="81712">EDAFSTYEPQLGGPGLNGTGSAAATASRYYPAQSTPQDYQHQQHQHSTLPAREQFDRRIELESVRPRRWCLTPLDADVDGAGASVAIADQTVDGDETRRPPLLTAACPGGDWLGVRADSGVRNGGQWYFEVVVDVPDGANRDADVDARIGWATASAGLRLGAADGHGFGFGAGPDGRQATKCLAGQVEDYGCRLRPGDVVGAALDLDSGLALFSVNGAEQGQAYSLNRDLRAETFFPAGCARNGANLRWNFGDDPAQPLRHLPGGPWRPAGLAPVNQRTDNPRAWRLNHHDVTGPGLALGPDGASAQGRLGFGWQGVRAAKGVRAVAGGPGRFYYEAEPLESQPAALARVGWATESGSLDAGRDSQGWAYGADPDGFGLAGSQGKKMHSDQIDVYGEPYSGGDVIGCYLDFGAGAIAFAKNGKSFGQAYALPPAARGDSTTYYPVVCLRDQTVDVNFGQRPFRHPPGPGWTPVGLAGDESVRRSARTGVADRKSKGFAYADPRMLQESLSKRKSRLSQASNEDQPRSGAEHGSHEHHRGVQHHRGARGGFLESGEPTVSVRETRTEQSGDEDYCLYDDSLAKPTAIPTVPMDCCARDSYPSHHHHLDLQPTEKTYVTHSEEIGEPEEEVMTFTDEHGSRITKKVVRRRQVRKVITNKVVESHATHGPPCFDTHSGGGGEGAGDGGGPLLERTINGVPEVRRETRITRRNLVISGEGEDESFLNDAIYQQTGFDKGDATIDEENLNAVCTANSAAELEIKESDV</sequence>
<evidence type="ECO:0000313" key="4">
    <source>
        <dbReference type="Proteomes" id="UP000215902"/>
    </source>
</evidence>
<proteinExistence type="predicted"/>
<dbReference type="PANTHER" id="PTHR12381">
    <property type="entry name" value="HETEROGENEOUS NUCLEAR RIBONUCLEOPROTEIN U FAMILY MEMBER"/>
    <property type="match status" value="1"/>
</dbReference>
<comment type="caution">
    <text evidence="3">The sequence shown here is derived from an EMBL/GenBank/DDBJ whole genome shotgun (WGS) entry which is preliminary data.</text>
</comment>
<dbReference type="SUPFAM" id="SSF49899">
    <property type="entry name" value="Concanavalin A-like lectins/glucanases"/>
    <property type="match status" value="2"/>
</dbReference>
<evidence type="ECO:0000256" key="1">
    <source>
        <dbReference type="SAM" id="MobiDB-lite"/>
    </source>
</evidence>
<dbReference type="PROSITE" id="PS50188">
    <property type="entry name" value="B302_SPRY"/>
    <property type="match status" value="2"/>
</dbReference>
<protein>
    <recommendedName>
        <fullName evidence="2">B30.2/SPRY domain-containing protein</fullName>
    </recommendedName>
</protein>
<dbReference type="PANTHER" id="PTHR12381:SF56">
    <property type="entry name" value="B30.2_SPRY DOMAIN-CONTAINING PROTEIN-RELATED"/>
    <property type="match status" value="1"/>
</dbReference>
<dbReference type="SMART" id="SM00449">
    <property type="entry name" value="SPRY"/>
    <property type="match status" value="2"/>
</dbReference>
<dbReference type="GO" id="GO:0005634">
    <property type="term" value="C:nucleus"/>
    <property type="evidence" value="ECO:0007669"/>
    <property type="project" value="TreeGrafter"/>
</dbReference>
<dbReference type="EMBL" id="NIVC01003118">
    <property type="protein sequence ID" value="PAA53167.1"/>
    <property type="molecule type" value="Genomic_DNA"/>
</dbReference>
<feature type="region of interest" description="Disordered" evidence="1">
    <location>
        <begin position="662"/>
        <end position="686"/>
    </location>
</feature>
<feature type="region of interest" description="Disordered" evidence="1">
    <location>
        <begin position="483"/>
        <end position="571"/>
    </location>
</feature>
<dbReference type="OrthoDB" id="6589456at2759"/>
<organism evidence="3 4">
    <name type="scientific">Macrostomum lignano</name>
    <dbReference type="NCBI Taxonomy" id="282301"/>
    <lineage>
        <taxon>Eukaryota</taxon>
        <taxon>Metazoa</taxon>
        <taxon>Spiralia</taxon>
        <taxon>Lophotrochozoa</taxon>
        <taxon>Platyhelminthes</taxon>
        <taxon>Rhabditophora</taxon>
        <taxon>Macrostomorpha</taxon>
        <taxon>Macrostomida</taxon>
        <taxon>Macrostomidae</taxon>
        <taxon>Macrostomum</taxon>
    </lineage>
</organism>
<evidence type="ECO:0000259" key="2">
    <source>
        <dbReference type="PROSITE" id="PS50188"/>
    </source>
</evidence>
<evidence type="ECO:0000313" key="3">
    <source>
        <dbReference type="EMBL" id="PAA53167.1"/>
    </source>
</evidence>
<dbReference type="InterPro" id="IPR043136">
    <property type="entry name" value="B30.2/SPRY_sf"/>
</dbReference>
<dbReference type="InterPro" id="IPR013320">
    <property type="entry name" value="ConA-like_dom_sf"/>
</dbReference>
<feature type="region of interest" description="Disordered" evidence="1">
    <location>
        <begin position="1"/>
        <end position="49"/>
    </location>
</feature>
<dbReference type="GO" id="GO:0003723">
    <property type="term" value="F:RNA binding"/>
    <property type="evidence" value="ECO:0007669"/>
    <property type="project" value="TreeGrafter"/>
</dbReference>
<feature type="non-terminal residue" evidence="3">
    <location>
        <position position="1"/>
    </location>
</feature>
<feature type="compositionally biased region" description="Gly residues" evidence="1">
    <location>
        <begin position="674"/>
        <end position="686"/>
    </location>
</feature>
<dbReference type="GO" id="GO:0000380">
    <property type="term" value="P:alternative mRNA splicing, via spliceosome"/>
    <property type="evidence" value="ECO:0007669"/>
    <property type="project" value="TreeGrafter"/>
</dbReference>
<dbReference type="Proteomes" id="UP000215902">
    <property type="component" value="Unassembled WGS sequence"/>
</dbReference>
<feature type="compositionally biased region" description="Basic and acidic residues" evidence="1">
    <location>
        <begin position="523"/>
        <end position="533"/>
    </location>
</feature>
<dbReference type="Gene3D" id="2.60.120.920">
    <property type="match status" value="2"/>
</dbReference>
<gene>
    <name evidence="3" type="ORF">BOX15_Mlig009396g2</name>
</gene>